<keyword evidence="3" id="KW-1185">Reference proteome</keyword>
<protein>
    <recommendedName>
        <fullName evidence="1">Cupin type-2 domain-containing protein</fullName>
    </recommendedName>
</protein>
<gene>
    <name evidence="2" type="ORF">CMV30_15345</name>
</gene>
<dbReference type="CDD" id="cd02209">
    <property type="entry name" value="cupin_XRE_C"/>
    <property type="match status" value="1"/>
</dbReference>
<evidence type="ECO:0000313" key="3">
    <source>
        <dbReference type="Proteomes" id="UP000217265"/>
    </source>
</evidence>
<dbReference type="InterPro" id="IPR013096">
    <property type="entry name" value="Cupin_2"/>
</dbReference>
<name>A0A290QIQ9_9BACT</name>
<dbReference type="KEGG" id="vbh:CMV30_15345"/>
<dbReference type="SUPFAM" id="SSF51182">
    <property type="entry name" value="RmlC-like cupins"/>
    <property type="match status" value="1"/>
</dbReference>
<feature type="domain" description="Cupin type-2" evidence="1">
    <location>
        <begin position="110"/>
        <end position="175"/>
    </location>
</feature>
<proteinExistence type="predicted"/>
<sequence length="191" mass="20568">MLVSRKGAKAQRFGGSMTVAFLGRRAKRGTLNRGGVGREDLWAGIGRCGGRCGRHGGGMSWIKTGVPERMVSGVFEWAKLGVMATPVGERREIFDAPTATLERLRCHATTVRVGEASHPPHRHPEEELIFVKEGVLEVSVEGKVWKAGAGAVIFYASNELHGMRNGGEVPATYYVLRWHSTKTAGDAGAAV</sequence>
<dbReference type="InterPro" id="IPR014710">
    <property type="entry name" value="RmlC-like_jellyroll"/>
</dbReference>
<dbReference type="AlphaFoldDB" id="A0A290QIQ9"/>
<dbReference type="Proteomes" id="UP000217265">
    <property type="component" value="Chromosome"/>
</dbReference>
<dbReference type="EMBL" id="CP023344">
    <property type="protein sequence ID" value="ATC65218.1"/>
    <property type="molecule type" value="Genomic_DNA"/>
</dbReference>
<dbReference type="OrthoDB" id="9792093at2"/>
<dbReference type="Gene3D" id="2.60.120.10">
    <property type="entry name" value="Jelly Rolls"/>
    <property type="match status" value="1"/>
</dbReference>
<reference evidence="2 3" key="1">
    <citation type="submission" date="2017-09" db="EMBL/GenBank/DDBJ databases">
        <title>Complete genome sequence of Verrucomicrobial strain HZ-65, isolated from freshwater.</title>
        <authorList>
            <person name="Choi A."/>
        </authorList>
    </citation>
    <scope>NUCLEOTIDE SEQUENCE [LARGE SCALE GENOMIC DNA]</scope>
    <source>
        <strain evidence="2 3">HZ-65</strain>
    </source>
</reference>
<organism evidence="2 3">
    <name type="scientific">Nibricoccus aquaticus</name>
    <dbReference type="NCBI Taxonomy" id="2576891"/>
    <lineage>
        <taxon>Bacteria</taxon>
        <taxon>Pseudomonadati</taxon>
        <taxon>Verrucomicrobiota</taxon>
        <taxon>Opitutia</taxon>
        <taxon>Opitutales</taxon>
        <taxon>Opitutaceae</taxon>
        <taxon>Nibricoccus</taxon>
    </lineage>
</organism>
<dbReference type="Pfam" id="PF07883">
    <property type="entry name" value="Cupin_2"/>
    <property type="match status" value="1"/>
</dbReference>
<evidence type="ECO:0000313" key="2">
    <source>
        <dbReference type="EMBL" id="ATC65218.1"/>
    </source>
</evidence>
<dbReference type="InterPro" id="IPR011051">
    <property type="entry name" value="RmlC_Cupin_sf"/>
</dbReference>
<accession>A0A290QIQ9</accession>
<evidence type="ECO:0000259" key="1">
    <source>
        <dbReference type="Pfam" id="PF07883"/>
    </source>
</evidence>